<gene>
    <name evidence="9" type="ORF">ILEXP_LOCUS56480</name>
</gene>
<keyword evidence="6" id="KW-0539">Nucleus</keyword>
<dbReference type="GO" id="GO:0005634">
    <property type="term" value="C:nucleus"/>
    <property type="evidence" value="ECO:0007669"/>
    <property type="project" value="UniProtKB-SubCell"/>
</dbReference>
<dbReference type="InterPro" id="IPR009072">
    <property type="entry name" value="Histone-fold"/>
</dbReference>
<dbReference type="InterPro" id="IPR037818">
    <property type="entry name" value="TAF8"/>
</dbReference>
<accession>A0ABC8UY96</accession>
<keyword evidence="5" id="KW-0804">Transcription</keyword>
<organism evidence="9 10">
    <name type="scientific">Ilex paraguariensis</name>
    <name type="common">yerba mate</name>
    <dbReference type="NCBI Taxonomy" id="185542"/>
    <lineage>
        <taxon>Eukaryota</taxon>
        <taxon>Viridiplantae</taxon>
        <taxon>Streptophyta</taxon>
        <taxon>Embryophyta</taxon>
        <taxon>Tracheophyta</taxon>
        <taxon>Spermatophyta</taxon>
        <taxon>Magnoliopsida</taxon>
        <taxon>eudicotyledons</taxon>
        <taxon>Gunneridae</taxon>
        <taxon>Pentapetalae</taxon>
        <taxon>asterids</taxon>
        <taxon>campanulids</taxon>
        <taxon>Aquifoliales</taxon>
        <taxon>Aquifoliaceae</taxon>
        <taxon>Ilex</taxon>
    </lineage>
</organism>
<evidence type="ECO:0000259" key="8">
    <source>
        <dbReference type="SMART" id="SM00576"/>
    </source>
</evidence>
<protein>
    <recommendedName>
        <fullName evidence="3">Transcription initiation factor TFIID subunit 8</fullName>
    </recommendedName>
</protein>
<comment type="similarity">
    <text evidence="2">Belongs to the TAF8 family.</text>
</comment>
<dbReference type="Gene3D" id="1.10.20.10">
    <property type="entry name" value="Histone, subunit A"/>
    <property type="match status" value="1"/>
</dbReference>
<evidence type="ECO:0000256" key="3">
    <source>
        <dbReference type="ARBA" id="ARBA00017307"/>
    </source>
</evidence>
<evidence type="ECO:0000256" key="1">
    <source>
        <dbReference type="ARBA" id="ARBA00004123"/>
    </source>
</evidence>
<evidence type="ECO:0000256" key="7">
    <source>
        <dbReference type="SAM" id="MobiDB-lite"/>
    </source>
</evidence>
<dbReference type="InterPro" id="IPR006565">
    <property type="entry name" value="BTP"/>
</dbReference>
<feature type="compositionally biased region" description="Polar residues" evidence="7">
    <location>
        <begin position="359"/>
        <end position="374"/>
    </location>
</feature>
<dbReference type="Proteomes" id="UP001642360">
    <property type="component" value="Unassembled WGS sequence"/>
</dbReference>
<keyword evidence="4" id="KW-0805">Transcription regulation</keyword>
<evidence type="ECO:0000256" key="6">
    <source>
        <dbReference type="ARBA" id="ARBA00023242"/>
    </source>
</evidence>
<comment type="subcellular location">
    <subcellularLocation>
        <location evidence="1">Nucleus</location>
    </subcellularLocation>
</comment>
<dbReference type="SMART" id="SM00576">
    <property type="entry name" value="BTP"/>
    <property type="match status" value="1"/>
</dbReference>
<dbReference type="AlphaFoldDB" id="A0ABC8UY96"/>
<evidence type="ECO:0000313" key="9">
    <source>
        <dbReference type="EMBL" id="CAK9185999.1"/>
    </source>
</evidence>
<dbReference type="CDD" id="cd08049">
    <property type="entry name" value="TAF8"/>
    <property type="match status" value="1"/>
</dbReference>
<keyword evidence="10" id="KW-1185">Reference proteome</keyword>
<reference evidence="9 10" key="1">
    <citation type="submission" date="2024-02" db="EMBL/GenBank/DDBJ databases">
        <authorList>
            <person name="Vignale AGUSTIN F."/>
            <person name="Sosa J E."/>
            <person name="Modenutti C."/>
        </authorList>
    </citation>
    <scope>NUCLEOTIDE SEQUENCE [LARGE SCALE GENOMIC DNA]</scope>
</reference>
<proteinExistence type="inferred from homology"/>
<name>A0ABC8UY96_9AQUA</name>
<dbReference type="EMBL" id="CAUOFW020009501">
    <property type="protein sequence ID" value="CAK9185999.1"/>
    <property type="molecule type" value="Genomic_DNA"/>
</dbReference>
<dbReference type="InterPro" id="IPR019473">
    <property type="entry name" value="TFIID_su8_C"/>
</dbReference>
<evidence type="ECO:0000256" key="4">
    <source>
        <dbReference type="ARBA" id="ARBA00023015"/>
    </source>
</evidence>
<feature type="region of interest" description="Disordered" evidence="7">
    <location>
        <begin position="1"/>
        <end position="23"/>
    </location>
</feature>
<dbReference type="Pfam" id="PF07524">
    <property type="entry name" value="Bromo_TP"/>
    <property type="match status" value="1"/>
</dbReference>
<sequence>MSYGGGENGRDSEHRITTTRRKSGKDEFARSIARIAVAQVCESAGFQSFQQSAFDIFSDVAVRYIREIGKTANYCANLAGRTECNLFDIIQGLEDLGSVQGFSGASETNCCLKHSGILKEIAQFVGKAEEIPFAYSIPRFPVAREQKSNSGFEQVGEMPPSDDIPVWLPAFPDPETYTDLPSRNEREVETQAGKVEQVREFIKMERSLLNLQQKSAYNGSEVPLEVDQGDAVKVGRAVNSNPFLAAPLQHGEKEVSSVVLPARMWDEAVMQNHNFGVAENYASVMFAPAIKAVKRGLCDSEDSEEKALVDRKLTVQFKFGTGKKSSSRAMSLHNEGVEKHTSWFGNDKGKDDKKRRTEQILNPSMENPQELAQL</sequence>
<dbReference type="PANTHER" id="PTHR46338:SF19">
    <property type="entry name" value="TRANSCRIPTION INITIATION FACTOR TFIID SUBUNIT 8"/>
    <property type="match status" value="1"/>
</dbReference>
<evidence type="ECO:0000313" key="10">
    <source>
        <dbReference type="Proteomes" id="UP001642360"/>
    </source>
</evidence>
<evidence type="ECO:0000256" key="2">
    <source>
        <dbReference type="ARBA" id="ARBA00008767"/>
    </source>
</evidence>
<dbReference type="Pfam" id="PF10406">
    <property type="entry name" value="TAF8_C"/>
    <property type="match status" value="1"/>
</dbReference>
<evidence type="ECO:0000256" key="5">
    <source>
        <dbReference type="ARBA" id="ARBA00023163"/>
    </source>
</evidence>
<dbReference type="SUPFAM" id="SSF47113">
    <property type="entry name" value="Histone-fold"/>
    <property type="match status" value="1"/>
</dbReference>
<comment type="caution">
    <text evidence="9">The sequence shown here is derived from an EMBL/GenBank/DDBJ whole genome shotgun (WGS) entry which is preliminary data.</text>
</comment>
<feature type="region of interest" description="Disordered" evidence="7">
    <location>
        <begin position="340"/>
        <end position="374"/>
    </location>
</feature>
<dbReference type="PANTHER" id="PTHR46338">
    <property type="entry name" value="TRANSCRIPTION INITIATION FACTOR TFIID SUBUNIT 8"/>
    <property type="match status" value="1"/>
</dbReference>
<feature type="compositionally biased region" description="Basic and acidic residues" evidence="7">
    <location>
        <begin position="340"/>
        <end position="358"/>
    </location>
</feature>
<feature type="domain" description="Bromodomain associated" evidence="8">
    <location>
        <begin position="26"/>
        <end position="102"/>
    </location>
</feature>